<gene>
    <name evidence="2" type="ORF">OIH86_02290</name>
</gene>
<accession>A0ABT3DC08</accession>
<evidence type="ECO:0000313" key="2">
    <source>
        <dbReference type="EMBL" id="MCV9884477.1"/>
    </source>
</evidence>
<proteinExistence type="predicted"/>
<organism evidence="2 3">
    <name type="scientific">Metabacillus halosaccharovorans</name>
    <dbReference type="NCBI Taxonomy" id="930124"/>
    <lineage>
        <taxon>Bacteria</taxon>
        <taxon>Bacillati</taxon>
        <taxon>Bacillota</taxon>
        <taxon>Bacilli</taxon>
        <taxon>Bacillales</taxon>
        <taxon>Bacillaceae</taxon>
        <taxon>Metabacillus</taxon>
    </lineage>
</organism>
<comment type="caution">
    <text evidence="2">The sequence shown here is derived from an EMBL/GenBank/DDBJ whole genome shotgun (WGS) entry which is preliminary data.</text>
</comment>
<dbReference type="RefSeq" id="WP_264141433.1">
    <property type="nucleotide sequence ID" value="NZ_JAOYEY010000019.1"/>
</dbReference>
<dbReference type="EMBL" id="JAOYEY010000019">
    <property type="protein sequence ID" value="MCV9884477.1"/>
    <property type="molecule type" value="Genomic_DNA"/>
</dbReference>
<protein>
    <submittedName>
        <fullName evidence="2">Uncharacterized protein</fullName>
    </submittedName>
</protein>
<sequence>MEQSKIKLLKSINAAFIIGGYVLLAAGLLTGLVLLGGNPDKTTEDWIVVSFVIFIFQIIPAIGLHIFRTKYWVKKYPELQRKS</sequence>
<feature type="transmembrane region" description="Helical" evidence="1">
    <location>
        <begin position="12"/>
        <end position="34"/>
    </location>
</feature>
<keyword evidence="1" id="KW-0812">Transmembrane</keyword>
<keyword evidence="3" id="KW-1185">Reference proteome</keyword>
<keyword evidence="1" id="KW-1133">Transmembrane helix</keyword>
<keyword evidence="1" id="KW-0472">Membrane</keyword>
<reference evidence="2 3" key="1">
    <citation type="submission" date="2022-10" db="EMBL/GenBank/DDBJ databases">
        <title>Draft genome assembly of moderately radiation resistant bacterium Metabacillus halosaccharovorans.</title>
        <authorList>
            <person name="Pal S."/>
            <person name="Gopinathan A."/>
        </authorList>
    </citation>
    <scope>NUCLEOTIDE SEQUENCE [LARGE SCALE GENOMIC DNA]</scope>
    <source>
        <strain evidence="2 3">VITHBRA001</strain>
    </source>
</reference>
<feature type="transmembrane region" description="Helical" evidence="1">
    <location>
        <begin position="46"/>
        <end position="67"/>
    </location>
</feature>
<evidence type="ECO:0000256" key="1">
    <source>
        <dbReference type="SAM" id="Phobius"/>
    </source>
</evidence>
<dbReference type="Proteomes" id="UP001526147">
    <property type="component" value="Unassembled WGS sequence"/>
</dbReference>
<name>A0ABT3DC08_9BACI</name>
<evidence type="ECO:0000313" key="3">
    <source>
        <dbReference type="Proteomes" id="UP001526147"/>
    </source>
</evidence>